<gene>
    <name evidence="2" type="ORF">SLA_3816</name>
</gene>
<organism evidence="2 3">
    <name type="scientific">Streptomyces laurentii</name>
    <dbReference type="NCBI Taxonomy" id="39478"/>
    <lineage>
        <taxon>Bacteria</taxon>
        <taxon>Bacillati</taxon>
        <taxon>Actinomycetota</taxon>
        <taxon>Actinomycetes</taxon>
        <taxon>Kitasatosporales</taxon>
        <taxon>Streptomycetaceae</taxon>
        <taxon>Streptomyces</taxon>
    </lineage>
</organism>
<protein>
    <submittedName>
        <fullName evidence="2">Uncharacterized protein</fullName>
    </submittedName>
</protein>
<name>A0A169NNG4_STRLU</name>
<keyword evidence="3" id="KW-1185">Reference proteome</keyword>
<evidence type="ECO:0000313" key="2">
    <source>
        <dbReference type="EMBL" id="BAU84718.1"/>
    </source>
</evidence>
<dbReference type="KEGG" id="slau:SLA_3816"/>
<dbReference type="RefSeq" id="WP_359885573.1">
    <property type="nucleotide sequence ID" value="NZ_JBEYHT010000105.1"/>
</dbReference>
<dbReference type="Proteomes" id="UP000217676">
    <property type="component" value="Chromosome"/>
</dbReference>
<feature type="region of interest" description="Disordered" evidence="1">
    <location>
        <begin position="55"/>
        <end position="82"/>
    </location>
</feature>
<evidence type="ECO:0000256" key="1">
    <source>
        <dbReference type="SAM" id="MobiDB-lite"/>
    </source>
</evidence>
<proteinExistence type="predicted"/>
<evidence type="ECO:0000313" key="3">
    <source>
        <dbReference type="Proteomes" id="UP000217676"/>
    </source>
</evidence>
<accession>A0A169NNG4</accession>
<dbReference type="AlphaFoldDB" id="A0A169NNG4"/>
<dbReference type="EMBL" id="AP017424">
    <property type="protein sequence ID" value="BAU84718.1"/>
    <property type="molecule type" value="Genomic_DNA"/>
</dbReference>
<sequence length="111" mass="12423">MEAIPVLDWREPQHYDRVRDRPCCLCGRPTPMRSHDGEPAHKVCAEQWNHAHPDEPRLYTPSHPGHAQHDVGTVRFHNDGPTTPTLWRPAVAVLPKAQTDGGDHGISLFAA</sequence>
<reference evidence="2 3" key="1">
    <citation type="journal article" date="2016" name="Genome Announc.">
        <title>Complete Genome Sequence of Thiostrepton-Producing Streptomyces laurentii ATCC 31255.</title>
        <authorList>
            <person name="Doi K."/>
            <person name="Fujino Y."/>
            <person name="Nagayoshi Y."/>
            <person name="Ohshima T."/>
            <person name="Ogata S."/>
        </authorList>
    </citation>
    <scope>NUCLEOTIDE SEQUENCE [LARGE SCALE GENOMIC DNA]</scope>
    <source>
        <strain evidence="2 3">ATCC 31255</strain>
    </source>
</reference>